<evidence type="ECO:0000313" key="3">
    <source>
        <dbReference type="Proteomes" id="UP001597483"/>
    </source>
</evidence>
<evidence type="ECO:0000313" key="2">
    <source>
        <dbReference type="EMBL" id="MFD2474735.1"/>
    </source>
</evidence>
<accession>A0ABW5HN78</accession>
<proteinExistence type="predicted"/>
<dbReference type="Proteomes" id="UP001597483">
    <property type="component" value="Unassembled WGS sequence"/>
</dbReference>
<dbReference type="EMBL" id="JBHUKS010000041">
    <property type="protein sequence ID" value="MFD2474735.1"/>
    <property type="molecule type" value="Genomic_DNA"/>
</dbReference>
<reference evidence="3" key="1">
    <citation type="journal article" date="2019" name="Int. J. Syst. Evol. Microbiol.">
        <title>The Global Catalogue of Microorganisms (GCM) 10K type strain sequencing project: providing services to taxonomists for standard genome sequencing and annotation.</title>
        <authorList>
            <consortium name="The Broad Institute Genomics Platform"/>
            <consortium name="The Broad Institute Genome Sequencing Center for Infectious Disease"/>
            <person name="Wu L."/>
            <person name="Ma J."/>
        </authorList>
    </citation>
    <scope>NUCLEOTIDE SEQUENCE [LARGE SCALE GENOMIC DNA]</scope>
    <source>
        <strain evidence="3">CGMCC 4.7641</strain>
    </source>
</reference>
<comment type="caution">
    <text evidence="2">The sequence shown here is derived from an EMBL/GenBank/DDBJ whole genome shotgun (WGS) entry which is preliminary data.</text>
</comment>
<organism evidence="2 3">
    <name type="scientific">Amycolatopsis silviterrae</name>
    <dbReference type="NCBI Taxonomy" id="1656914"/>
    <lineage>
        <taxon>Bacteria</taxon>
        <taxon>Bacillati</taxon>
        <taxon>Actinomycetota</taxon>
        <taxon>Actinomycetes</taxon>
        <taxon>Pseudonocardiales</taxon>
        <taxon>Pseudonocardiaceae</taxon>
        <taxon>Amycolatopsis</taxon>
    </lineage>
</organism>
<dbReference type="InterPro" id="IPR018310">
    <property type="entry name" value="Put_endonuclease_Z1-dom"/>
</dbReference>
<protein>
    <submittedName>
        <fullName evidence="2">Z1 domain-containing protein</fullName>
    </submittedName>
</protein>
<dbReference type="Pfam" id="PF10593">
    <property type="entry name" value="Z1"/>
    <property type="match status" value="1"/>
</dbReference>
<feature type="domain" description="Putative endonuclease Z1" evidence="1">
    <location>
        <begin position="487"/>
        <end position="721"/>
    </location>
</feature>
<gene>
    <name evidence="2" type="ORF">ACFSVL_45505</name>
</gene>
<name>A0ABW5HN78_9PSEU</name>
<dbReference type="RefSeq" id="WP_378314227.1">
    <property type="nucleotide sequence ID" value="NZ_JBHUKS010000041.1"/>
</dbReference>
<sequence length="967" mass="108773">MTDSPYVDAYLGALAAMTRLGKPRDLNALAAAQAELLDADIAIEDELLRRHLETAGLNDSLRSELLTTTAKWDNAPEPDWAEGTTPNTPARREVITRLLKFGDETAALFNEKCSIAGVPKPTVIAQEWAPWYTDDIRKRRTYYWRNYEEYLATRKGWSPEARASLDIATDRVVERLADPTQPESYKAKGLVAGYVQSGKTANFTGVVAKAIDVGYRLVIVLTGTTDILRAQTQRRLDMELVGRENILGGADEDDPVATHGLDYQDDRDWIERRFLEHGISPRLAGRPNIHRLTTQRGDYKSLSQGIIALDFPRRDEGKPIYDPDNLFTTDARLAVVKKNSRVLDKLVVDLKRSAARMEDLPVLLVDDESDQASVNTSNPKKWKEDRKERTAINRLIAQLLSMLPRAQYVGYTATPFANVFVDPSDAEDIFPNDFLISLPRTPGYMGPEDFHDLDSTIPDDALDYANSNRKAHVRFLPDEMPADHSDLRAAMDTFVLAGAIKLYREATGDETFRHHTMLVHEHAHTIVHREQADRIRKVWEESGYYTSTAHERLRTLFEDDVLPVMHARSDGRPVPSDYARLAPHIGEVLARVGSSGNPVLVVNSDKIEGENLDFDRQAVWRILVGGNKLARGFTVEGLTVSYYRRQTKQGATLMQMGRWFGYRKGYRDLVRLYITDDMYEAFEAVCLDEKYFRDQLDRYAELVDGKPQITPAQVPPLVAQHLPGLRPDAPNKMYNAKLTERRSPGFGVEPTAYPVKGELLAANVETFAPLFAAANGDIHTFKTPANRDFQARVGIVSHGVMLRTLEDLIWGDGDNFAPDLAWLRRLNSGDIHDWAVIFPQLGIRNPSRLLIGSGPFSLHHRDRRRPPYFGALSDPKHRAAADCIAGVPQVVDDEQARTLLRPRRGALLVYPVIERDPSGHQDGEADIRQVVMTFRVTAPTTADRLNRPFVTFVTKNSLRATDAIVDK</sequence>
<keyword evidence="3" id="KW-1185">Reference proteome</keyword>
<evidence type="ECO:0000259" key="1">
    <source>
        <dbReference type="Pfam" id="PF10593"/>
    </source>
</evidence>